<evidence type="ECO:0000313" key="2">
    <source>
        <dbReference type="EMBL" id="CAG8759730.1"/>
    </source>
</evidence>
<feature type="non-terminal residue" evidence="2">
    <location>
        <position position="1"/>
    </location>
</feature>
<protein>
    <submittedName>
        <fullName evidence="2">1233_t:CDS:1</fullName>
    </submittedName>
</protein>
<gene>
    <name evidence="2" type="ORF">AMORRO_LOCUS15833</name>
</gene>
<comment type="caution">
    <text evidence="2">The sequence shown here is derived from an EMBL/GenBank/DDBJ whole genome shotgun (WGS) entry which is preliminary data.</text>
</comment>
<evidence type="ECO:0000256" key="1">
    <source>
        <dbReference type="SAM" id="MobiDB-lite"/>
    </source>
</evidence>
<dbReference type="Proteomes" id="UP000789342">
    <property type="component" value="Unassembled WGS sequence"/>
</dbReference>
<name>A0A9N9NQ57_9GLOM</name>
<feature type="region of interest" description="Disordered" evidence="1">
    <location>
        <begin position="1"/>
        <end position="51"/>
    </location>
</feature>
<evidence type="ECO:0000313" key="3">
    <source>
        <dbReference type="Proteomes" id="UP000789342"/>
    </source>
</evidence>
<feature type="compositionally biased region" description="Basic and acidic residues" evidence="1">
    <location>
        <begin position="24"/>
        <end position="51"/>
    </location>
</feature>
<dbReference type="EMBL" id="CAJVPV010040124">
    <property type="protein sequence ID" value="CAG8759730.1"/>
    <property type="molecule type" value="Genomic_DNA"/>
</dbReference>
<sequence length="51" mass="5948">GEKRPNLTKAQQEPMTLPSNDAWKTIEEHTDDKTTTKQEEMNDDLEKMTNE</sequence>
<reference evidence="2" key="1">
    <citation type="submission" date="2021-06" db="EMBL/GenBank/DDBJ databases">
        <authorList>
            <person name="Kallberg Y."/>
            <person name="Tangrot J."/>
            <person name="Rosling A."/>
        </authorList>
    </citation>
    <scope>NUCLEOTIDE SEQUENCE</scope>
    <source>
        <strain evidence="2">CL551</strain>
    </source>
</reference>
<proteinExistence type="predicted"/>
<accession>A0A9N9NQ57</accession>
<organism evidence="2 3">
    <name type="scientific">Acaulospora morrowiae</name>
    <dbReference type="NCBI Taxonomy" id="94023"/>
    <lineage>
        <taxon>Eukaryota</taxon>
        <taxon>Fungi</taxon>
        <taxon>Fungi incertae sedis</taxon>
        <taxon>Mucoromycota</taxon>
        <taxon>Glomeromycotina</taxon>
        <taxon>Glomeromycetes</taxon>
        <taxon>Diversisporales</taxon>
        <taxon>Acaulosporaceae</taxon>
        <taxon>Acaulospora</taxon>
    </lineage>
</organism>
<dbReference type="AlphaFoldDB" id="A0A9N9NQ57"/>
<feature type="compositionally biased region" description="Polar residues" evidence="1">
    <location>
        <begin position="8"/>
        <end position="19"/>
    </location>
</feature>
<keyword evidence="3" id="KW-1185">Reference proteome</keyword>